<dbReference type="EMBL" id="MU006701">
    <property type="protein sequence ID" value="KAF2633968.1"/>
    <property type="molecule type" value="Genomic_DNA"/>
</dbReference>
<keyword evidence="2" id="KW-1185">Reference proteome</keyword>
<comment type="caution">
    <text evidence="1">The sequence shown here is derived from an EMBL/GenBank/DDBJ whole genome shotgun (WGS) entry which is preliminary data.</text>
</comment>
<dbReference type="Proteomes" id="UP000799754">
    <property type="component" value="Unassembled WGS sequence"/>
</dbReference>
<sequence length="561" mass="63634">MLHSQQPHGCINSIPSLPSHSVAHYNSTKLFNSILTPPTVTIRIEVAFTSDPNMAYLSTDPFDATSTSPTPFGRPPRTISGNQISSPGLRTFRRANAELQAELKYGSVQWDDEDSFYSRPTSRDKDSKSTSAQQQSRSPEGEVDVFEVQRHSDSTPNPRQLDEDDLANQLGSLGHSPTNDNSLSNSPLPKPTLTSTLPRAVNINNPKRIRSPLLSPQSDPRHLFGSEDTHLPWVRKLSPNRFSMTVSPDSLPRGFLPPKSVWEAEDDEFDRWPTPVQAREELNTVRRNATTKRNTFIKPEGPQLSVAEQIAEAVETSMGDSTRTTDEQQQTILELEDMDCGNPWGRDAHDSIIAPLRSRDYTVLPAHAPARHMHVLDAKAYTSTTDPVIKTARPRLCDAVATVLAYTSPECLEAFLNPEVEVFEWRRLGNCVMIRRERNEVFVGNYYNFGTMYQWGFLVRSTIDGDRAWSETWASVSQGTTPVGKERVLFEQFEAEGTDWDVEPDDEEFALYVGRELAHFLLRWEVWNYNKWWRYKVEWEADGKVTNARDRNRYPAGLTFD</sequence>
<name>A0ACB6SK12_9PLEO</name>
<protein>
    <submittedName>
        <fullName evidence="1">Uncharacterized protein</fullName>
    </submittedName>
</protein>
<accession>A0ACB6SK12</accession>
<organism evidence="1 2">
    <name type="scientific">Macroventuria anomochaeta</name>
    <dbReference type="NCBI Taxonomy" id="301207"/>
    <lineage>
        <taxon>Eukaryota</taxon>
        <taxon>Fungi</taxon>
        <taxon>Dikarya</taxon>
        <taxon>Ascomycota</taxon>
        <taxon>Pezizomycotina</taxon>
        <taxon>Dothideomycetes</taxon>
        <taxon>Pleosporomycetidae</taxon>
        <taxon>Pleosporales</taxon>
        <taxon>Pleosporineae</taxon>
        <taxon>Didymellaceae</taxon>
        <taxon>Macroventuria</taxon>
    </lineage>
</organism>
<reference evidence="1" key="1">
    <citation type="journal article" date="2020" name="Stud. Mycol.">
        <title>101 Dothideomycetes genomes: a test case for predicting lifestyles and emergence of pathogens.</title>
        <authorList>
            <person name="Haridas S."/>
            <person name="Albert R."/>
            <person name="Binder M."/>
            <person name="Bloem J."/>
            <person name="Labutti K."/>
            <person name="Salamov A."/>
            <person name="Andreopoulos B."/>
            <person name="Baker S."/>
            <person name="Barry K."/>
            <person name="Bills G."/>
            <person name="Bluhm B."/>
            <person name="Cannon C."/>
            <person name="Castanera R."/>
            <person name="Culley D."/>
            <person name="Daum C."/>
            <person name="Ezra D."/>
            <person name="Gonzalez J."/>
            <person name="Henrissat B."/>
            <person name="Kuo A."/>
            <person name="Liang C."/>
            <person name="Lipzen A."/>
            <person name="Lutzoni F."/>
            <person name="Magnuson J."/>
            <person name="Mondo S."/>
            <person name="Nolan M."/>
            <person name="Ohm R."/>
            <person name="Pangilinan J."/>
            <person name="Park H.-J."/>
            <person name="Ramirez L."/>
            <person name="Alfaro M."/>
            <person name="Sun H."/>
            <person name="Tritt A."/>
            <person name="Yoshinaga Y."/>
            <person name="Zwiers L.-H."/>
            <person name="Turgeon B."/>
            <person name="Goodwin S."/>
            <person name="Spatafora J."/>
            <person name="Crous P."/>
            <person name="Grigoriev I."/>
        </authorList>
    </citation>
    <scope>NUCLEOTIDE SEQUENCE</scope>
    <source>
        <strain evidence="1">CBS 525.71</strain>
    </source>
</reference>
<evidence type="ECO:0000313" key="1">
    <source>
        <dbReference type="EMBL" id="KAF2633968.1"/>
    </source>
</evidence>
<evidence type="ECO:0000313" key="2">
    <source>
        <dbReference type="Proteomes" id="UP000799754"/>
    </source>
</evidence>
<proteinExistence type="predicted"/>
<gene>
    <name evidence="1" type="ORF">BU25DRAFT_405798</name>
</gene>